<dbReference type="EMBL" id="MU865119">
    <property type="protein sequence ID" value="KAK4457368.1"/>
    <property type="molecule type" value="Genomic_DNA"/>
</dbReference>
<name>A0AAV9H9J4_9PEZI</name>
<reference evidence="1" key="2">
    <citation type="submission" date="2023-06" db="EMBL/GenBank/DDBJ databases">
        <authorList>
            <consortium name="Lawrence Berkeley National Laboratory"/>
            <person name="Mondo S.J."/>
            <person name="Hensen N."/>
            <person name="Bonometti L."/>
            <person name="Westerberg I."/>
            <person name="Brannstrom I.O."/>
            <person name="Guillou S."/>
            <person name="Cros-Aarteil S."/>
            <person name="Calhoun S."/>
            <person name="Haridas S."/>
            <person name="Kuo A."/>
            <person name="Pangilinan J."/>
            <person name="Riley R."/>
            <person name="Labutti K."/>
            <person name="Andreopoulos B."/>
            <person name="Lipzen A."/>
            <person name="Chen C."/>
            <person name="Yanf M."/>
            <person name="Daum C."/>
            <person name="Ng V."/>
            <person name="Clum A."/>
            <person name="Steindorff A."/>
            <person name="Ohm R."/>
            <person name="Martin F."/>
            <person name="Silar P."/>
            <person name="Natvig D."/>
            <person name="Lalanne C."/>
            <person name="Gautier V."/>
            <person name="Ament-Velasquez S.L."/>
            <person name="Kruys A."/>
            <person name="Hutchinson M.I."/>
            <person name="Powell A.J."/>
            <person name="Barry K."/>
            <person name="Miller A.N."/>
            <person name="Grigoriev I.V."/>
            <person name="Debuchy R."/>
            <person name="Gladieux P."/>
            <person name="Thoren M.H."/>
            <person name="Johannesson H."/>
        </authorList>
    </citation>
    <scope>NUCLEOTIDE SEQUENCE</scope>
    <source>
        <strain evidence="1">PSN324</strain>
    </source>
</reference>
<gene>
    <name evidence="1" type="ORF">QBC42DRAFT_291633</name>
</gene>
<organism evidence="1 2">
    <name type="scientific">Cladorrhinum samala</name>
    <dbReference type="NCBI Taxonomy" id="585594"/>
    <lineage>
        <taxon>Eukaryota</taxon>
        <taxon>Fungi</taxon>
        <taxon>Dikarya</taxon>
        <taxon>Ascomycota</taxon>
        <taxon>Pezizomycotina</taxon>
        <taxon>Sordariomycetes</taxon>
        <taxon>Sordariomycetidae</taxon>
        <taxon>Sordariales</taxon>
        <taxon>Podosporaceae</taxon>
        <taxon>Cladorrhinum</taxon>
    </lineage>
</organism>
<dbReference type="Proteomes" id="UP001321749">
    <property type="component" value="Unassembled WGS sequence"/>
</dbReference>
<comment type="caution">
    <text evidence="1">The sequence shown here is derived from an EMBL/GenBank/DDBJ whole genome shotgun (WGS) entry which is preliminary data.</text>
</comment>
<sequence>MSSQTPLDEVPKQGFSTSAARSVDVTLVKMTERVLRLDDSGVGHGDLRIAAPANILPGRKGRWMLESSGLMKGADGWTKWRIVDENGSAVVKLEYESPWHGSNSFSGSVEGDDSESYLVGREGGSGDNARIGFTLRNCRDICS</sequence>
<proteinExistence type="predicted"/>
<evidence type="ECO:0000313" key="1">
    <source>
        <dbReference type="EMBL" id="KAK4457368.1"/>
    </source>
</evidence>
<keyword evidence="2" id="KW-1185">Reference proteome</keyword>
<accession>A0AAV9H9J4</accession>
<dbReference type="AlphaFoldDB" id="A0AAV9H9J4"/>
<protein>
    <submittedName>
        <fullName evidence="1">Uncharacterized protein</fullName>
    </submittedName>
</protein>
<reference evidence="1" key="1">
    <citation type="journal article" date="2023" name="Mol. Phylogenet. Evol.">
        <title>Genome-scale phylogeny and comparative genomics of the fungal order Sordariales.</title>
        <authorList>
            <person name="Hensen N."/>
            <person name="Bonometti L."/>
            <person name="Westerberg I."/>
            <person name="Brannstrom I.O."/>
            <person name="Guillou S."/>
            <person name="Cros-Aarteil S."/>
            <person name="Calhoun S."/>
            <person name="Haridas S."/>
            <person name="Kuo A."/>
            <person name="Mondo S."/>
            <person name="Pangilinan J."/>
            <person name="Riley R."/>
            <person name="LaButti K."/>
            <person name="Andreopoulos B."/>
            <person name="Lipzen A."/>
            <person name="Chen C."/>
            <person name="Yan M."/>
            <person name="Daum C."/>
            <person name="Ng V."/>
            <person name="Clum A."/>
            <person name="Steindorff A."/>
            <person name="Ohm R.A."/>
            <person name="Martin F."/>
            <person name="Silar P."/>
            <person name="Natvig D.O."/>
            <person name="Lalanne C."/>
            <person name="Gautier V."/>
            <person name="Ament-Velasquez S.L."/>
            <person name="Kruys A."/>
            <person name="Hutchinson M.I."/>
            <person name="Powell A.J."/>
            <person name="Barry K."/>
            <person name="Miller A.N."/>
            <person name="Grigoriev I.V."/>
            <person name="Debuchy R."/>
            <person name="Gladieux P."/>
            <person name="Hiltunen Thoren M."/>
            <person name="Johannesson H."/>
        </authorList>
    </citation>
    <scope>NUCLEOTIDE SEQUENCE</scope>
    <source>
        <strain evidence="1">PSN324</strain>
    </source>
</reference>
<evidence type="ECO:0000313" key="2">
    <source>
        <dbReference type="Proteomes" id="UP001321749"/>
    </source>
</evidence>
<dbReference type="Gene3D" id="2.60.270.50">
    <property type="match status" value="1"/>
</dbReference>